<evidence type="ECO:0000313" key="2">
    <source>
        <dbReference type="Proteomes" id="UP001264980"/>
    </source>
</evidence>
<proteinExistence type="predicted"/>
<evidence type="ECO:0000313" key="1">
    <source>
        <dbReference type="EMBL" id="MDR6804241.1"/>
    </source>
</evidence>
<dbReference type="EMBL" id="JAVDTI010000001">
    <property type="protein sequence ID" value="MDR6804241.1"/>
    <property type="molecule type" value="Genomic_DNA"/>
</dbReference>
<reference evidence="1 2" key="1">
    <citation type="submission" date="2023-07" db="EMBL/GenBank/DDBJ databases">
        <title>Sorghum-associated microbial communities from plants grown in Nebraska, USA.</title>
        <authorList>
            <person name="Schachtman D."/>
        </authorList>
    </citation>
    <scope>NUCLEOTIDE SEQUENCE [LARGE SCALE GENOMIC DNA]</scope>
    <source>
        <strain evidence="1 2">BE57</strain>
    </source>
</reference>
<dbReference type="Proteomes" id="UP001264980">
    <property type="component" value="Unassembled WGS sequence"/>
</dbReference>
<name>A0ABU1QSV6_9BACT</name>
<keyword evidence="2" id="KW-1185">Reference proteome</keyword>
<comment type="caution">
    <text evidence="1">The sequence shown here is derived from an EMBL/GenBank/DDBJ whole genome shotgun (WGS) entry which is preliminary data.</text>
</comment>
<organism evidence="1 2">
    <name type="scientific">Dyadobacter fermentans</name>
    <dbReference type="NCBI Taxonomy" id="94254"/>
    <lineage>
        <taxon>Bacteria</taxon>
        <taxon>Pseudomonadati</taxon>
        <taxon>Bacteroidota</taxon>
        <taxon>Cytophagia</taxon>
        <taxon>Cytophagales</taxon>
        <taxon>Spirosomataceae</taxon>
        <taxon>Dyadobacter</taxon>
    </lineage>
</organism>
<accession>A0ABU1QSV6</accession>
<sequence>MHVPDIITNMHFSFTRRERGASWNFSVQPTNAVSTELLSTICKYGINAFLTIEEYKNDGR</sequence>
<protein>
    <submittedName>
        <fullName evidence="1">Uncharacterized protein</fullName>
    </submittedName>
</protein>
<gene>
    <name evidence="1" type="ORF">J2W84_001278</name>
</gene>